<dbReference type="EMBL" id="KB097144">
    <property type="protein sequence ID" value="ESN98478.1"/>
    <property type="molecule type" value="Genomic_DNA"/>
</dbReference>
<evidence type="ECO:0000313" key="3">
    <source>
        <dbReference type="Proteomes" id="UP000015101"/>
    </source>
</evidence>
<dbReference type="CTD" id="20212456"/>
<gene>
    <name evidence="2" type="primary">20212456</name>
    <name evidence="1" type="ORF">HELRODRAFT_192948</name>
</gene>
<name>T1FUG0_HELRO</name>
<dbReference type="RefSeq" id="XP_009023432.1">
    <property type="nucleotide sequence ID" value="XM_009025184.1"/>
</dbReference>
<sequence>MSTISNSRPNLSTSQGNLSSLPPSHMTLEKKAWFMCKILCRELNGFNFAMIRERLTQCKGIKTKVKLNRKGWRMGSKFDLNTKISAEFMPIDCIYQVLQDVQYVNVLFIILSIDKTQTEVDQDYEIWAYKLKNQSSAFRFQDIFARLTGIQATMPRSMSRSELSMAGMSMYQAKNYPMGPLAVDRWNGRQGPRSEASYGYYGRSGGRPMTGTSSYSVVPASSIQRSNMLRDDHASEMESFDSGGADNRTYREVAVSANFANGSNGGRPVLRSETSRVGNSQYSRHGGANSSVSETWCQADDGGVNANAWYQHEARALVTPNHFNGNPQNYTNIHETFSSVDDSGFYNGSEIAVAHVKGSGGQNSVDLVDGTVSVRKVFNKKNNPGTVGDSGDSYRYQQESTNLIGRRTRSTDYLGPGGQNVSYAYNGRVTPSQGRYLQVLPGGQQMMRSGGSRSDFFNDAASVTSQGSMYLLDPKFKKAYVRRDHAVVASGTGGLAGY</sequence>
<reference evidence="3" key="1">
    <citation type="submission" date="2012-12" db="EMBL/GenBank/DDBJ databases">
        <authorList>
            <person name="Hellsten U."/>
            <person name="Grimwood J."/>
            <person name="Chapman J.A."/>
            <person name="Shapiro H."/>
            <person name="Aerts A."/>
            <person name="Otillar R.P."/>
            <person name="Terry A.Y."/>
            <person name="Boore J.L."/>
            <person name="Simakov O."/>
            <person name="Marletaz F."/>
            <person name="Cho S.-J."/>
            <person name="Edsinger-Gonzales E."/>
            <person name="Havlak P."/>
            <person name="Kuo D.-H."/>
            <person name="Larsson T."/>
            <person name="Lv J."/>
            <person name="Arendt D."/>
            <person name="Savage R."/>
            <person name="Osoegawa K."/>
            <person name="de Jong P."/>
            <person name="Lindberg D.R."/>
            <person name="Seaver E.C."/>
            <person name="Weisblat D.A."/>
            <person name="Putnam N.H."/>
            <person name="Grigoriev I.V."/>
            <person name="Rokhsar D.S."/>
        </authorList>
    </citation>
    <scope>NUCLEOTIDE SEQUENCE</scope>
</reference>
<protein>
    <submittedName>
        <fullName evidence="1 2">Uncharacterized protein</fullName>
    </submittedName>
</protein>
<dbReference type="GeneID" id="20212456"/>
<dbReference type="EnsemblMetazoa" id="HelroT192948">
    <property type="protein sequence ID" value="HelroP192948"/>
    <property type="gene ID" value="HelroG192948"/>
</dbReference>
<dbReference type="Proteomes" id="UP000015101">
    <property type="component" value="Unassembled WGS sequence"/>
</dbReference>
<reference evidence="2" key="3">
    <citation type="submission" date="2015-06" db="UniProtKB">
        <authorList>
            <consortium name="EnsemblMetazoa"/>
        </authorList>
    </citation>
    <scope>IDENTIFICATION</scope>
</reference>
<reference evidence="1 3" key="2">
    <citation type="journal article" date="2013" name="Nature">
        <title>Insights into bilaterian evolution from three spiralian genomes.</title>
        <authorList>
            <person name="Simakov O."/>
            <person name="Marletaz F."/>
            <person name="Cho S.J."/>
            <person name="Edsinger-Gonzales E."/>
            <person name="Havlak P."/>
            <person name="Hellsten U."/>
            <person name="Kuo D.H."/>
            <person name="Larsson T."/>
            <person name="Lv J."/>
            <person name="Arendt D."/>
            <person name="Savage R."/>
            <person name="Osoegawa K."/>
            <person name="de Jong P."/>
            <person name="Grimwood J."/>
            <person name="Chapman J.A."/>
            <person name="Shapiro H."/>
            <person name="Aerts A."/>
            <person name="Otillar R.P."/>
            <person name="Terry A.Y."/>
            <person name="Boore J.L."/>
            <person name="Grigoriev I.V."/>
            <person name="Lindberg D.R."/>
            <person name="Seaver E.C."/>
            <person name="Weisblat D.A."/>
            <person name="Putnam N.H."/>
            <person name="Rokhsar D.S."/>
        </authorList>
    </citation>
    <scope>NUCLEOTIDE SEQUENCE</scope>
</reference>
<evidence type="ECO:0000313" key="2">
    <source>
        <dbReference type="EnsemblMetazoa" id="HelroP192948"/>
    </source>
</evidence>
<dbReference type="HOGENOM" id="CLU_547778_0_0_1"/>
<dbReference type="KEGG" id="hro:HELRODRAFT_192948"/>
<dbReference type="EMBL" id="AMQM01005887">
    <property type="status" value="NOT_ANNOTATED_CDS"/>
    <property type="molecule type" value="Genomic_DNA"/>
</dbReference>
<proteinExistence type="predicted"/>
<dbReference type="InParanoid" id="T1FUG0"/>
<organism evidence="2 3">
    <name type="scientific">Helobdella robusta</name>
    <name type="common">Californian leech</name>
    <dbReference type="NCBI Taxonomy" id="6412"/>
    <lineage>
        <taxon>Eukaryota</taxon>
        <taxon>Metazoa</taxon>
        <taxon>Spiralia</taxon>
        <taxon>Lophotrochozoa</taxon>
        <taxon>Annelida</taxon>
        <taxon>Clitellata</taxon>
        <taxon>Hirudinea</taxon>
        <taxon>Rhynchobdellida</taxon>
        <taxon>Glossiphoniidae</taxon>
        <taxon>Helobdella</taxon>
    </lineage>
</organism>
<keyword evidence="3" id="KW-1185">Reference proteome</keyword>
<dbReference type="AlphaFoldDB" id="T1FUG0"/>
<accession>T1FUG0</accession>
<evidence type="ECO:0000313" key="1">
    <source>
        <dbReference type="EMBL" id="ESN98478.1"/>
    </source>
</evidence>